<reference evidence="4 5" key="1">
    <citation type="submission" date="2015-04" db="EMBL/GenBank/DDBJ databases">
        <authorList>
            <person name="Heijne W.H."/>
            <person name="Fedorova N.D."/>
            <person name="Nierman W.C."/>
            <person name="Vollebregt A.W."/>
            <person name="Zhao Z."/>
            <person name="Wu L."/>
            <person name="Kumar M."/>
            <person name="Stam H."/>
            <person name="van den Berg M.A."/>
            <person name="Pel H.J."/>
        </authorList>
    </citation>
    <scope>NUCLEOTIDE SEQUENCE [LARGE SCALE GENOMIC DNA]</scope>
    <source>
        <strain evidence="4 5">CBS 393.64</strain>
    </source>
</reference>
<dbReference type="PANTHER" id="PTHR23416">
    <property type="entry name" value="SIALIC ACID SYNTHASE-RELATED"/>
    <property type="match status" value="1"/>
</dbReference>
<dbReference type="EMBL" id="LASV01000399">
    <property type="protein sequence ID" value="KKA18957.1"/>
    <property type="molecule type" value="Genomic_DNA"/>
</dbReference>
<dbReference type="InterPro" id="IPR024688">
    <property type="entry name" value="Mac_dom"/>
</dbReference>
<dbReference type="PANTHER" id="PTHR23416:SF54">
    <property type="entry name" value="ACETYLTRANSFERASE, CYSE_LACA_LPXA_NODL FAMILY (AFU_ORTHOLOGUE AFUA_2G08430)-RELATED"/>
    <property type="match status" value="1"/>
</dbReference>
<evidence type="ECO:0000256" key="1">
    <source>
        <dbReference type="ARBA" id="ARBA00007274"/>
    </source>
</evidence>
<dbReference type="Gene3D" id="2.160.10.10">
    <property type="entry name" value="Hexapeptide repeat proteins"/>
    <property type="match status" value="1"/>
</dbReference>
<dbReference type="Proteomes" id="UP000053958">
    <property type="component" value="Unassembled WGS sequence"/>
</dbReference>
<dbReference type="InterPro" id="IPR051159">
    <property type="entry name" value="Hexapeptide_acetyltransf"/>
</dbReference>
<dbReference type="RefSeq" id="XP_013325569.1">
    <property type="nucleotide sequence ID" value="XM_013470115.1"/>
</dbReference>
<name>A0A0F4YKY4_RASE3</name>
<keyword evidence="2" id="KW-0808">Transferase</keyword>
<dbReference type="AlphaFoldDB" id="A0A0F4YKY4"/>
<gene>
    <name evidence="4" type="ORF">T310_7099</name>
</gene>
<keyword evidence="5" id="KW-1185">Reference proteome</keyword>
<sequence>MTEPTEKEKMLRGELYHAFTPELVAARARCKHACNRFNNAGEVSRRRLVELWRDIVQDPTPLPPPLDDPAADEAQFKRDPWIEAPIHIDYGFNVRVGEGVFINFNCVIADTCLVTIGARTLIGPNVSLYSATHPLDPAVRNGTEGPEMGKEIHIGEDCWIGGNVTILPGVTIGKGATIGAGSVVTKLSMEDLLLVPGLSLSARQCGSMADSLHLILRPRCRTRIEPTMRLIQAEIDGQYNNGSRPIIGGTVVTPGYYSLCIELEDECCKADHGDSSSQPRTVHEVCLSSNYIAQ</sequence>
<dbReference type="GO" id="GO:0008374">
    <property type="term" value="F:O-acyltransferase activity"/>
    <property type="evidence" value="ECO:0007669"/>
    <property type="project" value="TreeGrafter"/>
</dbReference>
<dbReference type="CDD" id="cd03357">
    <property type="entry name" value="LbH_MAT_GAT"/>
    <property type="match status" value="1"/>
</dbReference>
<dbReference type="SUPFAM" id="SSF51161">
    <property type="entry name" value="Trimeric LpxA-like enzymes"/>
    <property type="match status" value="1"/>
</dbReference>
<dbReference type="Pfam" id="PF00132">
    <property type="entry name" value="Hexapep"/>
    <property type="match status" value="1"/>
</dbReference>
<dbReference type="InterPro" id="IPR011004">
    <property type="entry name" value="Trimer_LpxA-like_sf"/>
</dbReference>
<comment type="similarity">
    <text evidence="1">Belongs to the transferase hexapeptide repeat family.</text>
</comment>
<accession>A0A0F4YKY4</accession>
<evidence type="ECO:0000313" key="5">
    <source>
        <dbReference type="Proteomes" id="UP000053958"/>
    </source>
</evidence>
<feature type="domain" description="Maltose/galactoside acetyltransferase" evidence="3">
    <location>
        <begin position="7"/>
        <end position="61"/>
    </location>
</feature>
<dbReference type="Pfam" id="PF12464">
    <property type="entry name" value="Mac"/>
    <property type="match status" value="1"/>
</dbReference>
<organism evidence="4 5">
    <name type="scientific">Rasamsonia emersonii (strain ATCC 16479 / CBS 393.64 / IMI 116815)</name>
    <dbReference type="NCBI Taxonomy" id="1408163"/>
    <lineage>
        <taxon>Eukaryota</taxon>
        <taxon>Fungi</taxon>
        <taxon>Dikarya</taxon>
        <taxon>Ascomycota</taxon>
        <taxon>Pezizomycotina</taxon>
        <taxon>Eurotiomycetes</taxon>
        <taxon>Eurotiomycetidae</taxon>
        <taxon>Eurotiales</taxon>
        <taxon>Trichocomaceae</taxon>
        <taxon>Rasamsonia</taxon>
    </lineage>
</organism>
<dbReference type="OrthoDB" id="25818at2759"/>
<protein>
    <recommendedName>
        <fullName evidence="3">Maltose/galactoside acetyltransferase domain-containing protein</fullName>
    </recommendedName>
</protein>
<dbReference type="SMART" id="SM01266">
    <property type="entry name" value="Mac"/>
    <property type="match status" value="1"/>
</dbReference>
<evidence type="ECO:0000313" key="4">
    <source>
        <dbReference type="EMBL" id="KKA18957.1"/>
    </source>
</evidence>
<proteinExistence type="inferred from homology"/>
<evidence type="ECO:0000259" key="3">
    <source>
        <dbReference type="SMART" id="SM01266"/>
    </source>
</evidence>
<dbReference type="GeneID" id="25319375"/>
<dbReference type="STRING" id="1408163.A0A0F4YKY4"/>
<dbReference type="GO" id="GO:0016407">
    <property type="term" value="F:acetyltransferase activity"/>
    <property type="evidence" value="ECO:0007669"/>
    <property type="project" value="InterPro"/>
</dbReference>
<dbReference type="InterPro" id="IPR001451">
    <property type="entry name" value="Hexapep"/>
</dbReference>
<comment type="caution">
    <text evidence="4">The sequence shown here is derived from an EMBL/GenBank/DDBJ whole genome shotgun (WGS) entry which is preliminary data.</text>
</comment>
<evidence type="ECO:0000256" key="2">
    <source>
        <dbReference type="ARBA" id="ARBA00022679"/>
    </source>
</evidence>